<sequence length="135" mass="15721">MEIISYPFNGSLKRYWRRRRYQRLDGAVTGKNMKVARLGGKRKSFWRVRTIPKLKWGFKIVSPIKLLRKVRDAYMNMMLGLAGNVGYLNGDNFFGGKRIPKARTISKASKVEEFETKLIFEIYKALMASRELASH</sequence>
<evidence type="ECO:0000313" key="1">
    <source>
        <dbReference type="EMBL" id="KAF9623467.1"/>
    </source>
</evidence>
<comment type="caution">
    <text evidence="1">The sequence shown here is derived from an EMBL/GenBank/DDBJ whole genome shotgun (WGS) entry which is preliminary data.</text>
</comment>
<dbReference type="AlphaFoldDB" id="A0A835MBG2"/>
<dbReference type="EMBL" id="JADFTS010000001">
    <property type="protein sequence ID" value="KAF9623467.1"/>
    <property type="molecule type" value="Genomic_DNA"/>
</dbReference>
<dbReference type="OrthoDB" id="764584at2759"/>
<dbReference type="PANTHER" id="PTHR33702:SF16">
    <property type="match status" value="1"/>
</dbReference>
<protein>
    <submittedName>
        <fullName evidence="1">Uncharacterized protein</fullName>
    </submittedName>
</protein>
<gene>
    <name evidence="1" type="ORF">IFM89_003051</name>
</gene>
<accession>A0A835MBG2</accession>
<dbReference type="PANTHER" id="PTHR33702">
    <property type="entry name" value="BNAA09G40010D PROTEIN"/>
    <property type="match status" value="1"/>
</dbReference>
<organism evidence="1 2">
    <name type="scientific">Coptis chinensis</name>
    <dbReference type="NCBI Taxonomy" id="261450"/>
    <lineage>
        <taxon>Eukaryota</taxon>
        <taxon>Viridiplantae</taxon>
        <taxon>Streptophyta</taxon>
        <taxon>Embryophyta</taxon>
        <taxon>Tracheophyta</taxon>
        <taxon>Spermatophyta</taxon>
        <taxon>Magnoliopsida</taxon>
        <taxon>Ranunculales</taxon>
        <taxon>Ranunculaceae</taxon>
        <taxon>Coptidoideae</taxon>
        <taxon>Coptis</taxon>
    </lineage>
</organism>
<keyword evidence="2" id="KW-1185">Reference proteome</keyword>
<evidence type="ECO:0000313" key="2">
    <source>
        <dbReference type="Proteomes" id="UP000631114"/>
    </source>
</evidence>
<dbReference type="Proteomes" id="UP000631114">
    <property type="component" value="Unassembled WGS sequence"/>
</dbReference>
<name>A0A835MBG2_9MAGN</name>
<reference evidence="1 2" key="1">
    <citation type="submission" date="2020-10" db="EMBL/GenBank/DDBJ databases">
        <title>The Coptis chinensis genome and diversification of protoberbering-type alkaloids.</title>
        <authorList>
            <person name="Wang B."/>
            <person name="Shu S."/>
            <person name="Song C."/>
            <person name="Liu Y."/>
        </authorList>
    </citation>
    <scope>NUCLEOTIDE SEQUENCE [LARGE SCALE GENOMIC DNA]</scope>
    <source>
        <strain evidence="1">HL-2020</strain>
        <tissue evidence="1">Leaf</tissue>
    </source>
</reference>
<proteinExistence type="predicted"/>